<dbReference type="InterPro" id="IPR001345">
    <property type="entry name" value="PG/BPGM_mutase_AS"/>
</dbReference>
<dbReference type="InterPro" id="IPR029033">
    <property type="entry name" value="His_PPase_superfam"/>
</dbReference>
<dbReference type="GO" id="GO:0016791">
    <property type="term" value="F:phosphatase activity"/>
    <property type="evidence" value="ECO:0007669"/>
    <property type="project" value="TreeGrafter"/>
</dbReference>
<dbReference type="PANTHER" id="PTHR48100:SF62">
    <property type="entry name" value="GLUCOSYL-3-PHOSPHOGLYCERATE PHOSPHATASE"/>
    <property type="match status" value="1"/>
</dbReference>
<proteinExistence type="predicted"/>
<dbReference type="RefSeq" id="WP_110098803.1">
    <property type="nucleotide sequence ID" value="NZ_CP122561.1"/>
</dbReference>
<dbReference type="PROSITE" id="PS00175">
    <property type="entry name" value="PG_MUTASE"/>
    <property type="match status" value="1"/>
</dbReference>
<evidence type="ECO:0000256" key="2">
    <source>
        <dbReference type="PIRSR" id="PIRSR613078-2"/>
    </source>
</evidence>
<dbReference type="PANTHER" id="PTHR48100">
    <property type="entry name" value="BROAD-SPECIFICITY PHOSPHATASE YOR283W-RELATED"/>
    <property type="match status" value="1"/>
</dbReference>
<feature type="active site" description="Proton donor/acceptor" evidence="1">
    <location>
        <position position="92"/>
    </location>
</feature>
<dbReference type="EC" id="3.1.3.-" evidence="3"/>
<name>A0AAJ6DD98_9MICC</name>
<feature type="active site" description="Tele-phosphohistidine intermediate" evidence="1">
    <location>
        <position position="18"/>
    </location>
</feature>
<dbReference type="EMBL" id="CP122566">
    <property type="protein sequence ID" value="WGH94274.1"/>
    <property type="molecule type" value="Genomic_DNA"/>
</dbReference>
<keyword evidence="3" id="KW-0378">Hydrolase</keyword>
<dbReference type="GO" id="GO:0005737">
    <property type="term" value="C:cytoplasm"/>
    <property type="evidence" value="ECO:0007669"/>
    <property type="project" value="TreeGrafter"/>
</dbReference>
<dbReference type="SMART" id="SM00855">
    <property type="entry name" value="PGAM"/>
    <property type="match status" value="1"/>
</dbReference>
<keyword evidence="4" id="KW-1185">Reference proteome</keyword>
<dbReference type="Gene3D" id="3.40.50.1240">
    <property type="entry name" value="Phosphoglycerate mutase-like"/>
    <property type="match status" value="1"/>
</dbReference>
<reference evidence="3 4" key="1">
    <citation type="submission" date="2023-03" db="EMBL/GenBank/DDBJ databases">
        <title>Complete genome sequences of several Auritidibacter ignavus strains isolated from ear infections.</title>
        <authorList>
            <person name="Baehr T."/>
            <person name="Baumhoegger A.M."/>
        </authorList>
    </citation>
    <scope>NUCLEOTIDE SEQUENCE [LARGE SCALE GENOMIC DNA]</scope>
    <source>
        <strain evidence="3 4">BABAE-6</strain>
    </source>
</reference>
<evidence type="ECO:0000313" key="4">
    <source>
        <dbReference type="Proteomes" id="UP001224674"/>
    </source>
</evidence>
<dbReference type="InterPro" id="IPR013078">
    <property type="entry name" value="His_Pase_superF_clade-1"/>
</dbReference>
<accession>A0AAJ6DD98</accession>
<evidence type="ECO:0000313" key="3">
    <source>
        <dbReference type="EMBL" id="WGH94274.1"/>
    </source>
</evidence>
<feature type="binding site" evidence="2">
    <location>
        <begin position="92"/>
        <end position="95"/>
    </location>
    <ligand>
        <name>substrate</name>
    </ligand>
</feature>
<feature type="binding site" evidence="2">
    <location>
        <begin position="17"/>
        <end position="24"/>
    </location>
    <ligand>
        <name>substrate</name>
    </ligand>
</feature>
<organism evidence="3 4">
    <name type="scientific">Auritidibacter ignavus</name>
    <dbReference type="NCBI Taxonomy" id="678932"/>
    <lineage>
        <taxon>Bacteria</taxon>
        <taxon>Bacillati</taxon>
        <taxon>Actinomycetota</taxon>
        <taxon>Actinomycetes</taxon>
        <taxon>Micrococcales</taxon>
        <taxon>Micrococcaceae</taxon>
        <taxon>Auritidibacter</taxon>
    </lineage>
</organism>
<gene>
    <name evidence="3" type="ORF">QDX21_05655</name>
</gene>
<dbReference type="InterPro" id="IPR050275">
    <property type="entry name" value="PGM_Phosphatase"/>
</dbReference>
<evidence type="ECO:0000256" key="1">
    <source>
        <dbReference type="PIRSR" id="PIRSR613078-1"/>
    </source>
</evidence>
<dbReference type="AlphaFoldDB" id="A0AAJ6DD98"/>
<dbReference type="GeneID" id="83695474"/>
<sequence length="181" mass="19835">MHDQDRPQPGATWYLVRHGQTDWNKAGRMQGRTDIPLNDTGRAQAVLAAEELANLRPTAVISSPLSRAQETAQIIATRIGGVEVHIEPGLIERSYGSAEGRDVRGLSDEQRQALMDGGEPRAEAGRRGVRALRELKTRYGDAPVVIISHGALIRVMLEQLTGEPHPRIANAEIRAIDSRLV</sequence>
<dbReference type="Proteomes" id="UP001224674">
    <property type="component" value="Chromosome"/>
</dbReference>
<dbReference type="SUPFAM" id="SSF53254">
    <property type="entry name" value="Phosphoglycerate mutase-like"/>
    <property type="match status" value="1"/>
</dbReference>
<dbReference type="PIRSF" id="PIRSF000709">
    <property type="entry name" value="6PFK_2-Ptase"/>
    <property type="match status" value="1"/>
</dbReference>
<dbReference type="CDD" id="cd07067">
    <property type="entry name" value="HP_PGM_like"/>
    <property type="match status" value="1"/>
</dbReference>
<feature type="binding site" evidence="2">
    <location>
        <position position="67"/>
    </location>
    <ligand>
        <name>substrate</name>
    </ligand>
</feature>
<dbReference type="Pfam" id="PF00300">
    <property type="entry name" value="His_Phos_1"/>
    <property type="match status" value="1"/>
</dbReference>
<protein>
    <submittedName>
        <fullName evidence="3">Histidine phosphatase family protein</fullName>
        <ecNumber evidence="3">3.1.3.-</ecNumber>
    </submittedName>
</protein>